<keyword evidence="1" id="KW-0812">Transmembrane</keyword>
<feature type="transmembrane region" description="Helical" evidence="1">
    <location>
        <begin position="86"/>
        <end position="110"/>
    </location>
</feature>
<dbReference type="GeneID" id="34573210"/>
<protein>
    <submittedName>
        <fullName evidence="2">Uncharacterized protein</fullName>
    </submittedName>
</protein>
<keyword evidence="3" id="KW-1185">Reference proteome</keyword>
<feature type="transmembrane region" description="Helical" evidence="1">
    <location>
        <begin position="62"/>
        <end position="79"/>
    </location>
</feature>
<organism evidence="2 3">
    <name type="scientific">Penicillium arizonense</name>
    <dbReference type="NCBI Taxonomy" id="1835702"/>
    <lineage>
        <taxon>Eukaryota</taxon>
        <taxon>Fungi</taxon>
        <taxon>Dikarya</taxon>
        <taxon>Ascomycota</taxon>
        <taxon>Pezizomycotina</taxon>
        <taxon>Eurotiomycetes</taxon>
        <taxon>Eurotiomycetidae</taxon>
        <taxon>Eurotiales</taxon>
        <taxon>Aspergillaceae</taxon>
        <taxon>Penicillium</taxon>
    </lineage>
</organism>
<dbReference type="Proteomes" id="UP000177622">
    <property type="component" value="Unassembled WGS sequence"/>
</dbReference>
<evidence type="ECO:0000256" key="1">
    <source>
        <dbReference type="SAM" id="Phobius"/>
    </source>
</evidence>
<reference evidence="2 3" key="1">
    <citation type="journal article" date="2016" name="Sci. Rep.">
        <title>Penicillium arizonense, a new, genome sequenced fungal species, reveals a high chemical diversity in secreted metabolites.</title>
        <authorList>
            <person name="Grijseels S."/>
            <person name="Nielsen J.C."/>
            <person name="Randelovic M."/>
            <person name="Nielsen J."/>
            <person name="Nielsen K.F."/>
            <person name="Workman M."/>
            <person name="Frisvad J.C."/>
        </authorList>
    </citation>
    <scope>NUCLEOTIDE SEQUENCE [LARGE SCALE GENOMIC DNA]</scope>
    <source>
        <strain evidence="2 3">CBS 141311</strain>
    </source>
</reference>
<sequence length="150" mass="16783">MDFLPENLQTILQNPTITYLQSTTQEHLTSRLSDLRATVLQPYLIEPLSTLLTSYSSSMPDLLSICLLAIIILISLKILDYACRVIMFWVVLAFRLVFWGSLLGMGYYVYRVGVEDAARDLGWLFGVVSGFVGDYVEKSQGKAAAYVGTK</sequence>
<dbReference type="RefSeq" id="XP_022491756.1">
    <property type="nucleotide sequence ID" value="XM_022628476.1"/>
</dbReference>
<dbReference type="Pfam" id="PF12716">
    <property type="entry name" value="Apq12"/>
    <property type="match status" value="1"/>
</dbReference>
<keyword evidence="1" id="KW-0472">Membrane</keyword>
<evidence type="ECO:0000313" key="2">
    <source>
        <dbReference type="EMBL" id="OGE56328.1"/>
    </source>
</evidence>
<gene>
    <name evidence="2" type="ORF">PENARI_c003G06835</name>
</gene>
<comment type="caution">
    <text evidence="2">The sequence shown here is derived from an EMBL/GenBank/DDBJ whole genome shotgun (WGS) entry which is preliminary data.</text>
</comment>
<accession>A0A1F5LSZ5</accession>
<keyword evidence="1" id="KW-1133">Transmembrane helix</keyword>
<dbReference type="EMBL" id="LXJU01000003">
    <property type="protein sequence ID" value="OGE56328.1"/>
    <property type="molecule type" value="Genomic_DNA"/>
</dbReference>
<evidence type="ECO:0000313" key="3">
    <source>
        <dbReference type="Proteomes" id="UP000177622"/>
    </source>
</evidence>
<dbReference type="InterPro" id="IPR024316">
    <property type="entry name" value="APQ12"/>
</dbReference>
<dbReference type="AlphaFoldDB" id="A0A1F5LSZ5"/>
<proteinExistence type="predicted"/>
<dbReference type="OrthoDB" id="3559694at2759"/>
<name>A0A1F5LSZ5_PENAI</name>